<evidence type="ECO:0008006" key="4">
    <source>
        <dbReference type="Google" id="ProtNLM"/>
    </source>
</evidence>
<keyword evidence="1" id="KW-0472">Membrane</keyword>
<dbReference type="Proteomes" id="UP001642360">
    <property type="component" value="Unassembled WGS sequence"/>
</dbReference>
<feature type="transmembrane region" description="Helical" evidence="1">
    <location>
        <begin position="299"/>
        <end position="319"/>
    </location>
</feature>
<gene>
    <name evidence="2" type="ORF">ILEXP_LOCUS2429</name>
</gene>
<reference evidence="2 3" key="1">
    <citation type="submission" date="2024-02" db="EMBL/GenBank/DDBJ databases">
        <authorList>
            <person name="Vignale AGUSTIN F."/>
            <person name="Sosa J E."/>
            <person name="Modenutti C."/>
        </authorList>
    </citation>
    <scope>NUCLEOTIDE SEQUENCE [LARGE SCALE GENOMIC DNA]</scope>
</reference>
<keyword evidence="1" id="KW-1133">Transmembrane helix</keyword>
<organism evidence="2 3">
    <name type="scientific">Ilex paraguariensis</name>
    <name type="common">yerba mate</name>
    <dbReference type="NCBI Taxonomy" id="185542"/>
    <lineage>
        <taxon>Eukaryota</taxon>
        <taxon>Viridiplantae</taxon>
        <taxon>Streptophyta</taxon>
        <taxon>Embryophyta</taxon>
        <taxon>Tracheophyta</taxon>
        <taxon>Spermatophyta</taxon>
        <taxon>Magnoliopsida</taxon>
        <taxon>eudicotyledons</taxon>
        <taxon>Gunneridae</taxon>
        <taxon>Pentapetalae</taxon>
        <taxon>asterids</taxon>
        <taxon>campanulids</taxon>
        <taxon>Aquifoliales</taxon>
        <taxon>Aquifoliaceae</taxon>
        <taxon>Ilex</taxon>
    </lineage>
</organism>
<proteinExistence type="predicted"/>
<dbReference type="PANTHER" id="PTHR31061">
    <property type="entry name" value="LD22376P"/>
    <property type="match status" value="1"/>
</dbReference>
<evidence type="ECO:0000313" key="2">
    <source>
        <dbReference type="EMBL" id="CAK9135477.1"/>
    </source>
</evidence>
<comment type="caution">
    <text evidence="2">The sequence shown here is derived from an EMBL/GenBank/DDBJ whole genome shotgun (WGS) entry which is preliminary data.</text>
</comment>
<keyword evidence="3" id="KW-1185">Reference proteome</keyword>
<feature type="transmembrane region" description="Helical" evidence="1">
    <location>
        <begin position="38"/>
        <end position="59"/>
    </location>
</feature>
<feature type="transmembrane region" description="Helical" evidence="1">
    <location>
        <begin position="183"/>
        <end position="200"/>
    </location>
</feature>
<protein>
    <recommendedName>
        <fullName evidence="4">Heparan-alpha-glucosaminide N-acetyltransferase</fullName>
    </recommendedName>
</protein>
<keyword evidence="1" id="KW-0812">Transmembrane</keyword>
<accession>A0ABC8R077</accession>
<sequence length="328" mass="36749">MSCHNRISIGYLFVSILEIWLVNKVAVDSAVTFVQKYVIQWVVAILLGSLYMCLLYGLYVPDWAIEVTSMNLTSFASGYGSGTQIVHCGVRGNLEPPCNAVGLIDRFFLGEQHLYQHPVYRRTKECSVNSPDYGPLPPNSPGWCLAPFDPEGILSSLMAAITCFMGLHFGHIIVHYKDHMQRVILWSLSSLPLLLLGYVLDVLGVPLSKPLYTLSYMCITAGASGLLLTIIFYIVDVKHIRKPTMVLQWMGMNALVIYALAACDLFPAALQGFYWRSPENNLVDGTESLLQAILQSKKWGTLAFVLLEILFWGLVSGFLHMKRIYMRL</sequence>
<dbReference type="EMBL" id="CAUOFW020000714">
    <property type="protein sequence ID" value="CAK9135477.1"/>
    <property type="molecule type" value="Genomic_DNA"/>
</dbReference>
<feature type="transmembrane region" description="Helical" evidence="1">
    <location>
        <begin position="255"/>
        <end position="275"/>
    </location>
</feature>
<evidence type="ECO:0000313" key="3">
    <source>
        <dbReference type="Proteomes" id="UP001642360"/>
    </source>
</evidence>
<dbReference type="PANTHER" id="PTHR31061:SF23">
    <property type="entry name" value="OS05G0155700 PROTEIN"/>
    <property type="match status" value="1"/>
</dbReference>
<feature type="transmembrane region" description="Helical" evidence="1">
    <location>
        <begin position="212"/>
        <end position="235"/>
    </location>
</feature>
<name>A0ABC8R077_9AQUA</name>
<feature type="transmembrane region" description="Helical" evidence="1">
    <location>
        <begin position="153"/>
        <end position="176"/>
    </location>
</feature>
<dbReference type="AlphaFoldDB" id="A0ABC8R077"/>
<evidence type="ECO:0000256" key="1">
    <source>
        <dbReference type="SAM" id="Phobius"/>
    </source>
</evidence>